<name>A0A0R3JRB8_CALMK</name>
<organism evidence="1 2">
    <name type="scientific">Caloramator mitchellensis</name>
    <dbReference type="NCBI Taxonomy" id="908809"/>
    <lineage>
        <taxon>Bacteria</taxon>
        <taxon>Bacillati</taxon>
        <taxon>Bacillota</taxon>
        <taxon>Clostridia</taxon>
        <taxon>Eubacteriales</taxon>
        <taxon>Clostridiaceae</taxon>
        <taxon>Caloramator</taxon>
    </lineage>
</organism>
<evidence type="ECO:0000313" key="1">
    <source>
        <dbReference type="EMBL" id="KRQ86027.1"/>
    </source>
</evidence>
<comment type="caution">
    <text evidence="1">The sequence shown here is derived from an EMBL/GenBank/DDBJ whole genome shotgun (WGS) entry which is preliminary data.</text>
</comment>
<gene>
    <name evidence="1" type="ORF">ABG79_02159</name>
</gene>
<dbReference type="Proteomes" id="UP000052015">
    <property type="component" value="Unassembled WGS sequence"/>
</dbReference>
<evidence type="ECO:0000313" key="2">
    <source>
        <dbReference type="Proteomes" id="UP000052015"/>
    </source>
</evidence>
<dbReference type="STRING" id="908809.ABG79_02159"/>
<dbReference type="AlphaFoldDB" id="A0A0R3JRB8"/>
<proteinExistence type="predicted"/>
<accession>A0A0R3JRB8</accession>
<keyword evidence="2" id="KW-1185">Reference proteome</keyword>
<dbReference type="EMBL" id="LKHP01000017">
    <property type="protein sequence ID" value="KRQ86027.1"/>
    <property type="molecule type" value="Genomic_DNA"/>
</dbReference>
<dbReference type="RefSeq" id="WP_057979452.1">
    <property type="nucleotide sequence ID" value="NZ_LKHP01000017.1"/>
</dbReference>
<protein>
    <submittedName>
        <fullName evidence="1">Uncharacterized protein</fullName>
    </submittedName>
</protein>
<reference evidence="1 2" key="1">
    <citation type="submission" date="2015-09" db="EMBL/GenBank/DDBJ databases">
        <title>Draft genome sequence of a Caloramator mitchellensis, a moderate thermophile from the Great Artesian Basin of Australia.</title>
        <authorList>
            <person name="Patel B.K."/>
        </authorList>
    </citation>
    <scope>NUCLEOTIDE SEQUENCE [LARGE SCALE GENOMIC DNA]</scope>
    <source>
        <strain evidence="1 2">VF08</strain>
    </source>
</reference>
<sequence length="129" mass="15575">MKEIQRFEDLPLEDKIDIFIQHISGREKEDEIIHLLALFTAYNCCKSYIPERFLEFTIKEMVEHLNNVLINGEDYDKVNEAWYLVIKSLGIDKIWDIIDNIDEYLKSYLDIKYTLERLEDKVMEMFTKM</sequence>